<evidence type="ECO:0000256" key="1">
    <source>
        <dbReference type="SAM" id="SignalP"/>
    </source>
</evidence>
<gene>
    <name evidence="2" type="ORF">BKE30_15385</name>
</gene>
<comment type="caution">
    <text evidence="2">The sequence shown here is derived from an EMBL/GenBank/DDBJ whole genome shotgun (WGS) entry which is preliminary data.</text>
</comment>
<dbReference type="EMBL" id="MLCN01000079">
    <property type="protein sequence ID" value="ONG37051.1"/>
    <property type="molecule type" value="Genomic_DNA"/>
</dbReference>
<organism evidence="2 3">
    <name type="scientific">Alkanindiges hydrocarboniclasticus</name>
    <dbReference type="NCBI Taxonomy" id="1907941"/>
    <lineage>
        <taxon>Bacteria</taxon>
        <taxon>Pseudomonadati</taxon>
        <taxon>Pseudomonadota</taxon>
        <taxon>Gammaproteobacteria</taxon>
        <taxon>Moraxellales</taxon>
        <taxon>Moraxellaceae</taxon>
        <taxon>Alkanindiges</taxon>
    </lineage>
</organism>
<sequence length="306" mass="34551">MHITNNLFSKTTLMIALFGLSNLTFAQNETPVQDSNITKNMKILLQESGGLRYSPQELYPEYYSMENANGGDNIILTARKRSAPSNDDHLKEHGGQIYQVTRLENAWIVDEDGKGKLGTKFDTLIGTDENRLFIEANSEKSESSDINYDISALYSRNVAPFWDVQAGVRYSEDKNSSNSDRVDGVIGVLGLAPYFFETQAYLYGGENNFWGASFELERDLLLTQKLITQPYIEADVIFSDDSNYAAKSGLSELKTGIKTRYEITKRIKPFIDIAYQYEKGQQDTFMQEATNSEKGWKYGAGIELVF</sequence>
<evidence type="ECO:0000313" key="3">
    <source>
        <dbReference type="Proteomes" id="UP000192132"/>
    </source>
</evidence>
<reference evidence="2 3" key="1">
    <citation type="submission" date="2016-10" db="EMBL/GenBank/DDBJ databases">
        <title>Draft Genome sequence of Alkanindiges sp. strain H1.</title>
        <authorList>
            <person name="Subhash Y."/>
            <person name="Lee S."/>
        </authorList>
    </citation>
    <scope>NUCLEOTIDE SEQUENCE [LARGE SCALE GENOMIC DNA]</scope>
    <source>
        <strain evidence="2 3">H1</strain>
    </source>
</reference>
<evidence type="ECO:0000313" key="2">
    <source>
        <dbReference type="EMBL" id="ONG37051.1"/>
    </source>
</evidence>
<dbReference type="AlphaFoldDB" id="A0A1S8CSC9"/>
<dbReference type="STRING" id="1907941.BKE30_15385"/>
<feature type="signal peptide" evidence="1">
    <location>
        <begin position="1"/>
        <end position="26"/>
    </location>
</feature>
<proteinExistence type="predicted"/>
<keyword evidence="1" id="KW-0732">Signal</keyword>
<dbReference type="InterPro" id="IPR007939">
    <property type="entry name" value="Cu-R_B_prcur"/>
</dbReference>
<dbReference type="GO" id="GO:0005507">
    <property type="term" value="F:copper ion binding"/>
    <property type="evidence" value="ECO:0007669"/>
    <property type="project" value="InterPro"/>
</dbReference>
<dbReference type="InterPro" id="IPR036709">
    <property type="entry name" value="Autotransporte_beta_dom_sf"/>
</dbReference>
<dbReference type="Pfam" id="PF05275">
    <property type="entry name" value="CopB"/>
    <property type="match status" value="1"/>
</dbReference>
<dbReference type="GO" id="GO:0009279">
    <property type="term" value="C:cell outer membrane"/>
    <property type="evidence" value="ECO:0007669"/>
    <property type="project" value="InterPro"/>
</dbReference>
<dbReference type="RefSeq" id="WP_076879456.1">
    <property type="nucleotide sequence ID" value="NZ_MLCN01000079.1"/>
</dbReference>
<dbReference type="OrthoDB" id="9778934at2"/>
<protein>
    <submittedName>
        <fullName evidence="2">Copper resistance protein CopB</fullName>
    </submittedName>
</protein>
<name>A0A1S8CSC9_9GAMM</name>
<dbReference type="Proteomes" id="UP000192132">
    <property type="component" value="Unassembled WGS sequence"/>
</dbReference>
<accession>A0A1S8CSC9</accession>
<dbReference type="Gene3D" id="2.40.128.130">
    <property type="entry name" value="Autotransporter beta-domain"/>
    <property type="match status" value="1"/>
</dbReference>
<feature type="chain" id="PRO_5012752037" evidence="1">
    <location>
        <begin position="27"/>
        <end position="306"/>
    </location>
</feature>
<dbReference type="SUPFAM" id="SSF103515">
    <property type="entry name" value="Autotransporter"/>
    <property type="match status" value="1"/>
</dbReference>
<dbReference type="GO" id="GO:0006878">
    <property type="term" value="P:intracellular copper ion homeostasis"/>
    <property type="evidence" value="ECO:0007669"/>
    <property type="project" value="InterPro"/>
</dbReference>
<keyword evidence="3" id="KW-1185">Reference proteome</keyword>